<protein>
    <submittedName>
        <fullName evidence="1">Uncharacterized protein</fullName>
    </submittedName>
</protein>
<sequence length="275" mass="30481">MMSRLKRCVHGDITFSGGIWRTSLVFDFPSAPFCYCIEHSLQVTNRFLYNSTVHAFHGSSSVASQVGDISSCRYKDEACILEDDSALVWSYDHEEECGYILVSKMRGYSMGNLFKGIRLVVVPESTTVLDCAKELIITDQGYAITHPRRARQALGSVGLVTTNQLSSQLLAVEGAVQTSLNLLFTQAIQALCDRTNALALSVQAALRVDATRTMRSFLNRNDIMATHLGGSTLRVFAPASVRFLAFNDTCFTLPQIEADTIVKHDVRIDREIRQA</sequence>
<proteinExistence type="predicted"/>
<name>A0A3P7XRZ9_HELPZ</name>
<dbReference type="EMBL" id="UZAH01025660">
    <property type="protein sequence ID" value="VDO68169.1"/>
    <property type="molecule type" value="Genomic_DNA"/>
</dbReference>
<organism evidence="1">
    <name type="scientific">Heligmosomoides polygyrus</name>
    <name type="common">Parasitic roundworm</name>
    <dbReference type="NCBI Taxonomy" id="6339"/>
    <lineage>
        <taxon>Eukaryota</taxon>
        <taxon>Metazoa</taxon>
        <taxon>Ecdysozoa</taxon>
        <taxon>Nematoda</taxon>
        <taxon>Chromadorea</taxon>
        <taxon>Rhabditida</taxon>
        <taxon>Rhabditina</taxon>
        <taxon>Rhabditomorpha</taxon>
        <taxon>Strongyloidea</taxon>
        <taxon>Heligmosomidae</taxon>
        <taxon>Heligmosomoides</taxon>
    </lineage>
</organism>
<reference evidence="1" key="1">
    <citation type="submission" date="2018-11" db="EMBL/GenBank/DDBJ databases">
        <authorList>
            <consortium name="Pathogen Informatics"/>
        </authorList>
    </citation>
    <scope>NUCLEOTIDE SEQUENCE [LARGE SCALE GENOMIC DNA]</scope>
</reference>
<dbReference type="AlphaFoldDB" id="A0A3P7XRZ9"/>
<gene>
    <name evidence="1" type="ORF">HPBE_LOCUS6423</name>
</gene>
<evidence type="ECO:0000313" key="1">
    <source>
        <dbReference type="EMBL" id="VDO68169.1"/>
    </source>
</evidence>
<accession>A0A3P7XRZ9</accession>
<dbReference type="OrthoDB" id="5869299at2759"/>